<dbReference type="InterPro" id="IPR036852">
    <property type="entry name" value="Peptidase_S8/S53_dom_sf"/>
</dbReference>
<dbReference type="HOGENOM" id="CLU_011263_16_0_2"/>
<dbReference type="PROSITE" id="PS00137">
    <property type="entry name" value="SUBTILASE_HIS"/>
    <property type="match status" value="1"/>
</dbReference>
<keyword evidence="7" id="KW-0472">Membrane</keyword>
<dbReference type="InterPro" id="IPR023828">
    <property type="entry name" value="Peptidase_S8_Ser-AS"/>
</dbReference>
<evidence type="ECO:0000313" key="9">
    <source>
        <dbReference type="EMBL" id="AHG00183.1"/>
    </source>
</evidence>
<evidence type="ECO:0000256" key="6">
    <source>
        <dbReference type="RuleBase" id="RU003355"/>
    </source>
</evidence>
<dbReference type="InterPro" id="IPR000209">
    <property type="entry name" value="Peptidase_S8/S53_dom"/>
</dbReference>
<dbReference type="STRING" id="797299.HALLA_16625"/>
<evidence type="ECO:0000256" key="3">
    <source>
        <dbReference type="ARBA" id="ARBA00022801"/>
    </source>
</evidence>
<evidence type="ECO:0000256" key="5">
    <source>
        <dbReference type="PROSITE-ProRule" id="PRU01240"/>
    </source>
</evidence>
<evidence type="ECO:0000256" key="7">
    <source>
        <dbReference type="SAM" id="Phobius"/>
    </source>
</evidence>
<evidence type="ECO:0000313" key="10">
    <source>
        <dbReference type="Proteomes" id="UP000019024"/>
    </source>
</evidence>
<dbReference type="PROSITE" id="PS51892">
    <property type="entry name" value="SUBTILASE"/>
    <property type="match status" value="1"/>
</dbReference>
<dbReference type="PROSITE" id="PS00136">
    <property type="entry name" value="SUBTILASE_ASP"/>
    <property type="match status" value="1"/>
</dbReference>
<dbReference type="InterPro" id="IPR008969">
    <property type="entry name" value="CarboxyPept-like_regulatory"/>
</dbReference>
<keyword evidence="2 5" id="KW-0645">Protease</keyword>
<gene>
    <name evidence="9" type="ORF">HALLA_16625</name>
</gene>
<evidence type="ECO:0000259" key="8">
    <source>
        <dbReference type="Pfam" id="PF00082"/>
    </source>
</evidence>
<dbReference type="PANTHER" id="PTHR43806">
    <property type="entry name" value="PEPTIDASE S8"/>
    <property type="match status" value="1"/>
</dbReference>
<dbReference type="SUPFAM" id="SSF49464">
    <property type="entry name" value="Carboxypeptidase regulatory domain-like"/>
    <property type="match status" value="1"/>
</dbReference>
<evidence type="ECO:0000256" key="1">
    <source>
        <dbReference type="ARBA" id="ARBA00011073"/>
    </source>
</evidence>
<proteinExistence type="inferred from homology"/>
<sequence length="727" mass="75066">MDPALENATGTQSVVSVVVEFDEPSNRSFEAGATARQAATDSVQRPLETYANQTDGVGFEHGFWVTNAAVVTVDTEQIALADTVDEIAELDRVEHVRQEAAVSILQVRDDQSTESDAATLASTASDDASYNLEQTNVSAVWDGFRTTGENATIAVLDSGVDDGHPDIDLEGWADFTSDPSDDPTVYDDHGTLVSGVATGGDESGAPIGVAPDANLLHGAVVADCADGTCRTSESAVLEGIEWAVEQEADAVSISLGWYRYSESFISAVERANDAGTVVVGASGNQGNGSSLTPGNVYDALSVGATNESRGVAPFSSGETIETDDAWGWDAPDDWPETYHTPGVVAPGVGIESTAPDGAYRTASGTSIAAPHVAGVVALVQSVTTADLEAEEIVDALRATAKKPAEACSLEDDCGTNPDTRYGNGIVDAYAAIDALGTHATVDGTVTDRVTGEPIPDAAVVLTAGDGERYETTTDADGRFDVTGLSGAQKYTVSVDADGYNSVAETSDVPADGTTTIDSALAGTGAVDVLLTDDHFGSGIEDATVELVGDRGTYTATHVENETYTAENVPALGEYELRMAADGYEPESATVSLETDAEPIAESYALEGNATLEITAETDDGDPVENASLSITRESGASFEPPERTAGNGTLAVTVPGAGDRYTIEATESDAGSGSAESAALESGERASVTVVLSDRVLSTPGFGLAPAALAIFVLLGRMGMEWNRNRR</sequence>
<feature type="active site" description="Charge relay system" evidence="5">
    <location>
        <position position="157"/>
    </location>
</feature>
<dbReference type="EMBL" id="CP007055">
    <property type="protein sequence ID" value="AHG00183.1"/>
    <property type="molecule type" value="Genomic_DNA"/>
</dbReference>
<keyword evidence="4 5" id="KW-0720">Serine protease</keyword>
<dbReference type="Proteomes" id="UP000019024">
    <property type="component" value="Chromosome"/>
</dbReference>
<dbReference type="PANTHER" id="PTHR43806:SF11">
    <property type="entry name" value="CEREVISIN-RELATED"/>
    <property type="match status" value="1"/>
</dbReference>
<dbReference type="Pfam" id="PF13620">
    <property type="entry name" value="CarboxypepD_reg"/>
    <property type="match status" value="1"/>
</dbReference>
<dbReference type="PROSITE" id="PS00138">
    <property type="entry name" value="SUBTILASE_SER"/>
    <property type="match status" value="1"/>
</dbReference>
<dbReference type="Gene3D" id="2.60.40.1120">
    <property type="entry name" value="Carboxypeptidase-like, regulatory domain"/>
    <property type="match status" value="2"/>
</dbReference>
<dbReference type="eggNOG" id="arCOG02486">
    <property type="taxonomic scope" value="Archaea"/>
</dbReference>
<name>W0JT33_9EURY</name>
<keyword evidence="7" id="KW-0812">Transmembrane</keyword>
<comment type="similarity">
    <text evidence="1 5 6">Belongs to the peptidase S8 family.</text>
</comment>
<evidence type="ECO:0000256" key="2">
    <source>
        <dbReference type="ARBA" id="ARBA00022670"/>
    </source>
</evidence>
<keyword evidence="7" id="KW-1133">Transmembrane helix</keyword>
<feature type="active site" description="Charge relay system" evidence="5">
    <location>
        <position position="366"/>
    </location>
</feature>
<evidence type="ECO:0000256" key="4">
    <source>
        <dbReference type="ARBA" id="ARBA00022825"/>
    </source>
</evidence>
<dbReference type="InterPro" id="IPR050131">
    <property type="entry name" value="Peptidase_S8_subtilisin-like"/>
</dbReference>
<dbReference type="KEGG" id="hlr:HALLA_16625"/>
<reference evidence="9 10" key="1">
    <citation type="submission" date="2014-01" db="EMBL/GenBank/DDBJ databases">
        <authorList>
            <consortium name="DOE Joint Genome Institute"/>
            <person name="Anderson I."/>
            <person name="Huntemann M."/>
            <person name="Han J."/>
            <person name="Chen A."/>
            <person name="Kyrpides N."/>
            <person name="Mavromatis K."/>
            <person name="Markowitz V."/>
            <person name="Palaniappan K."/>
            <person name="Ivanova N."/>
            <person name="Schaumberg A."/>
            <person name="Pati A."/>
            <person name="Liolios K."/>
            <person name="Nordberg H.P."/>
            <person name="Cantor M.N."/>
            <person name="Hua S.X."/>
            <person name="Woyke T."/>
        </authorList>
    </citation>
    <scope>NUCLEOTIDE SEQUENCE [LARGE SCALE GENOMIC DNA]</scope>
    <source>
        <strain evidence="9 10">XH-48</strain>
    </source>
</reference>
<dbReference type="InterPro" id="IPR015500">
    <property type="entry name" value="Peptidase_S8_subtilisin-rel"/>
</dbReference>
<dbReference type="AlphaFoldDB" id="W0JT33"/>
<feature type="domain" description="Peptidase S8/S53" evidence="8">
    <location>
        <begin position="148"/>
        <end position="424"/>
    </location>
</feature>
<protein>
    <submittedName>
        <fullName evidence="9">Peptidase S8</fullName>
    </submittedName>
</protein>
<dbReference type="SUPFAM" id="SSF52743">
    <property type="entry name" value="Subtilisin-like"/>
    <property type="match status" value="1"/>
</dbReference>
<dbReference type="InterPro" id="IPR023827">
    <property type="entry name" value="Peptidase_S8_Asp-AS"/>
</dbReference>
<dbReference type="eggNOG" id="arCOG00702">
    <property type="taxonomic scope" value="Archaea"/>
</dbReference>
<keyword evidence="10" id="KW-1185">Reference proteome</keyword>
<dbReference type="PRINTS" id="PR00723">
    <property type="entry name" value="SUBTILISIN"/>
</dbReference>
<keyword evidence="3 5" id="KW-0378">Hydrolase</keyword>
<feature type="active site" description="Charge relay system" evidence="5">
    <location>
        <position position="189"/>
    </location>
</feature>
<dbReference type="GO" id="GO:0004252">
    <property type="term" value="F:serine-type endopeptidase activity"/>
    <property type="evidence" value="ECO:0007669"/>
    <property type="project" value="UniProtKB-UniRule"/>
</dbReference>
<dbReference type="Gene3D" id="3.40.50.200">
    <property type="entry name" value="Peptidase S8/S53 domain"/>
    <property type="match status" value="1"/>
</dbReference>
<dbReference type="GO" id="GO:0006508">
    <property type="term" value="P:proteolysis"/>
    <property type="evidence" value="ECO:0007669"/>
    <property type="project" value="UniProtKB-KW"/>
</dbReference>
<organism evidence="9 10">
    <name type="scientific">Halostagnicola larsenii XH-48</name>
    <dbReference type="NCBI Taxonomy" id="797299"/>
    <lineage>
        <taxon>Archaea</taxon>
        <taxon>Methanobacteriati</taxon>
        <taxon>Methanobacteriota</taxon>
        <taxon>Stenosarchaea group</taxon>
        <taxon>Halobacteria</taxon>
        <taxon>Halobacteriales</taxon>
        <taxon>Natrialbaceae</taxon>
        <taxon>Halostagnicola</taxon>
    </lineage>
</organism>
<accession>W0JT33</accession>
<dbReference type="InterPro" id="IPR022398">
    <property type="entry name" value="Peptidase_S8_His-AS"/>
</dbReference>
<dbReference type="Pfam" id="PF00082">
    <property type="entry name" value="Peptidase_S8"/>
    <property type="match status" value="1"/>
</dbReference>
<feature type="transmembrane region" description="Helical" evidence="7">
    <location>
        <begin position="701"/>
        <end position="720"/>
    </location>
</feature>